<dbReference type="AlphaFoldDB" id="A0A0N8KQX6"/>
<name>A0A0N8KQX6_9EURY</name>
<dbReference type="InterPro" id="IPR018641">
    <property type="entry name" value="Trfase_1_rSAM/seldom-assoc"/>
</dbReference>
<reference evidence="1 2" key="1">
    <citation type="submission" date="2015-09" db="EMBL/GenBank/DDBJ databases">
        <title>A metagenomics-based metabolic model of nitrate-dependent anaerobic oxidation of methane by Methanoperedens-like archaea.</title>
        <authorList>
            <person name="Arshad A."/>
            <person name="Speth D.R."/>
            <person name="De Graaf R.M."/>
            <person name="Op Den Camp H.J."/>
            <person name="Jetten M.S."/>
            <person name="Welte C.U."/>
        </authorList>
    </citation>
    <scope>NUCLEOTIDE SEQUENCE [LARGE SCALE GENOMIC DNA]</scope>
</reference>
<protein>
    <recommendedName>
        <fullName evidence="3">2-phospho-L-lactate guanylyltransferase</fullName>
    </recommendedName>
</protein>
<dbReference type="PANTHER" id="PTHR36529:SF1">
    <property type="entry name" value="GLYCOSYLTRANSFERASE"/>
    <property type="match status" value="1"/>
</dbReference>
<dbReference type="EMBL" id="LKCM01000154">
    <property type="protein sequence ID" value="KPQ43362.1"/>
    <property type="molecule type" value="Genomic_DNA"/>
</dbReference>
<gene>
    <name evidence="1" type="ORF">MPEBLZ_02083</name>
</gene>
<comment type="caution">
    <text evidence="1">The sequence shown here is derived from an EMBL/GenBank/DDBJ whole genome shotgun (WGS) entry which is preliminary data.</text>
</comment>
<organism evidence="1 2">
    <name type="scientific">Candidatus Methanoperedens nitratireducens</name>
    <dbReference type="NCBI Taxonomy" id="1392998"/>
    <lineage>
        <taxon>Archaea</taxon>
        <taxon>Methanobacteriati</taxon>
        <taxon>Methanobacteriota</taxon>
        <taxon>Stenosarchaea group</taxon>
        <taxon>Methanomicrobia</taxon>
        <taxon>Methanosarcinales</taxon>
        <taxon>ANME-2 cluster</taxon>
        <taxon>Candidatus Methanoperedentaceae</taxon>
        <taxon>Candidatus Methanoperedens</taxon>
    </lineage>
</organism>
<dbReference type="Gene3D" id="3.90.550.10">
    <property type="entry name" value="Spore Coat Polysaccharide Biosynthesis Protein SpsA, Chain A"/>
    <property type="match status" value="1"/>
</dbReference>
<dbReference type="InterPro" id="IPR029044">
    <property type="entry name" value="Nucleotide-diphossugar_trans"/>
</dbReference>
<proteinExistence type="predicted"/>
<evidence type="ECO:0000313" key="2">
    <source>
        <dbReference type="Proteomes" id="UP000050360"/>
    </source>
</evidence>
<dbReference type="PANTHER" id="PTHR36529">
    <property type="entry name" value="SLL1095 PROTEIN"/>
    <property type="match status" value="1"/>
</dbReference>
<evidence type="ECO:0000313" key="1">
    <source>
        <dbReference type="EMBL" id="KPQ43362.1"/>
    </source>
</evidence>
<dbReference type="Proteomes" id="UP000050360">
    <property type="component" value="Unassembled WGS sequence"/>
</dbReference>
<dbReference type="Pfam" id="PF09837">
    <property type="entry name" value="DUF2064"/>
    <property type="match status" value="1"/>
</dbReference>
<dbReference type="SUPFAM" id="SSF53448">
    <property type="entry name" value="Nucleotide-diphospho-sugar transferases"/>
    <property type="match status" value="1"/>
</dbReference>
<dbReference type="NCBIfam" id="TIGR04282">
    <property type="entry name" value="glyco_like_cofC"/>
    <property type="match status" value="1"/>
</dbReference>
<sequence>MAKAPLPNQVKTRMIPSLDPGTVSGLYHNFLLDKIEQVKNIEAQAFIAYTPETEFAFFQSIAPSGFNLIKQTGSGLGERLANISRSLFEQDFKKVLMLDSDSPNLPVEYIKKGLEKLDNCDIVIGPCEDGGYYLIGLRESQPLIFEGIPWSTSGVTELTMNKAQSSGLIVSLLEKWYDIDTIEDLQRLKNEMYSSNNQKNSFLCKNTCCAIRKLQEKTQIILVYPLI</sequence>
<accession>A0A0N8KQX6</accession>
<evidence type="ECO:0008006" key="3">
    <source>
        <dbReference type="Google" id="ProtNLM"/>
    </source>
</evidence>